<dbReference type="InterPro" id="IPR000073">
    <property type="entry name" value="AB_hydrolase_1"/>
</dbReference>
<accession>A0ABU5HG80</accession>
<dbReference type="SUPFAM" id="SSF53474">
    <property type="entry name" value="alpha/beta-Hydrolases"/>
    <property type="match status" value="1"/>
</dbReference>
<dbReference type="Gene3D" id="3.40.50.1820">
    <property type="entry name" value="alpha/beta hydrolase"/>
    <property type="match status" value="1"/>
</dbReference>
<proteinExistence type="predicted"/>
<dbReference type="PANTHER" id="PTHR43798">
    <property type="entry name" value="MONOACYLGLYCEROL LIPASE"/>
    <property type="match status" value="1"/>
</dbReference>
<sequence>MPIAELNGQGIYFEGSGGSGRPIILGHDFLMDGRMFDLQVEALAPEFRVIRWDARALGRTRWDGKPFTLWDSASDCIALLDHLGIDEAVVGGMSLGGYCALRAALRFPDRVKALVLMSTRGTSDDDDAKDIYMDLARIWSAYGPIEPVVHILADPFLGDPRYYAPWLDRWRLLPASNYLAATRSLVERDDISHRLREIACPAIVFHGTEDTGIPASDGEELHYSLPGSVGFVPVPGASHAANLTHPELIHPPLIEFLRSFA</sequence>
<organism evidence="2 3">
    <name type="scientific">Hyalangium rubrum</name>
    <dbReference type="NCBI Taxonomy" id="3103134"/>
    <lineage>
        <taxon>Bacteria</taxon>
        <taxon>Pseudomonadati</taxon>
        <taxon>Myxococcota</taxon>
        <taxon>Myxococcia</taxon>
        <taxon>Myxococcales</taxon>
        <taxon>Cystobacterineae</taxon>
        <taxon>Archangiaceae</taxon>
        <taxon>Hyalangium</taxon>
    </lineage>
</organism>
<dbReference type="GO" id="GO:0016787">
    <property type="term" value="F:hydrolase activity"/>
    <property type="evidence" value="ECO:0007669"/>
    <property type="project" value="UniProtKB-KW"/>
</dbReference>
<feature type="domain" description="AB hydrolase-1" evidence="1">
    <location>
        <begin position="23"/>
        <end position="122"/>
    </location>
</feature>
<name>A0ABU5HG80_9BACT</name>
<keyword evidence="2" id="KW-0378">Hydrolase</keyword>
<dbReference type="InterPro" id="IPR029058">
    <property type="entry name" value="AB_hydrolase_fold"/>
</dbReference>
<comment type="caution">
    <text evidence="2">The sequence shown here is derived from an EMBL/GenBank/DDBJ whole genome shotgun (WGS) entry which is preliminary data.</text>
</comment>
<protein>
    <submittedName>
        <fullName evidence="2">Alpha/beta fold hydrolase</fullName>
    </submittedName>
</protein>
<keyword evidence="3" id="KW-1185">Reference proteome</keyword>
<dbReference type="Proteomes" id="UP001291309">
    <property type="component" value="Unassembled WGS sequence"/>
</dbReference>
<evidence type="ECO:0000313" key="2">
    <source>
        <dbReference type="EMBL" id="MDY7231822.1"/>
    </source>
</evidence>
<dbReference type="Pfam" id="PF00561">
    <property type="entry name" value="Abhydrolase_1"/>
    <property type="match status" value="1"/>
</dbReference>
<dbReference type="PRINTS" id="PR00111">
    <property type="entry name" value="ABHYDROLASE"/>
</dbReference>
<reference evidence="2 3" key="1">
    <citation type="submission" date="2023-12" db="EMBL/GenBank/DDBJ databases">
        <title>the genome sequence of Hyalangium sp. s54d21.</title>
        <authorList>
            <person name="Zhang X."/>
        </authorList>
    </citation>
    <scope>NUCLEOTIDE SEQUENCE [LARGE SCALE GENOMIC DNA]</scope>
    <source>
        <strain evidence="3">s54d21</strain>
    </source>
</reference>
<dbReference type="EMBL" id="JAXIVS010000016">
    <property type="protein sequence ID" value="MDY7231822.1"/>
    <property type="molecule type" value="Genomic_DNA"/>
</dbReference>
<evidence type="ECO:0000259" key="1">
    <source>
        <dbReference type="Pfam" id="PF00561"/>
    </source>
</evidence>
<gene>
    <name evidence="2" type="ORF">SYV04_35880</name>
</gene>
<dbReference type="RefSeq" id="WP_321550535.1">
    <property type="nucleotide sequence ID" value="NZ_JAXIVS010000016.1"/>
</dbReference>
<evidence type="ECO:0000313" key="3">
    <source>
        <dbReference type="Proteomes" id="UP001291309"/>
    </source>
</evidence>
<dbReference type="InterPro" id="IPR050266">
    <property type="entry name" value="AB_hydrolase_sf"/>
</dbReference>